<dbReference type="GO" id="GO:0006351">
    <property type="term" value="P:DNA-templated transcription"/>
    <property type="evidence" value="ECO:0007669"/>
    <property type="project" value="InterPro"/>
</dbReference>
<dbReference type="Gramene" id="OB06G33660.1">
    <property type="protein sequence ID" value="OB06G33660.1"/>
    <property type="gene ID" value="OB06G33660"/>
</dbReference>
<evidence type="ECO:0000256" key="3">
    <source>
        <dbReference type="ARBA" id="ARBA00023242"/>
    </source>
</evidence>
<keyword evidence="5" id="KW-1185">Reference proteome</keyword>
<dbReference type="Pfam" id="PF03870">
    <property type="entry name" value="RNA_pol_Rpb8"/>
    <property type="match status" value="1"/>
</dbReference>
<dbReference type="Proteomes" id="UP000006038">
    <property type="component" value="Chromosome 6"/>
</dbReference>
<sequence length="66" mass="7685">MVEHLFKNIFTVTRLDPDEKKFDRVSRIGARSELFDMLVDYVMHGKFYKISEDGSGGQATRTHLLH</sequence>
<organism evidence="4">
    <name type="scientific">Oryza brachyantha</name>
    <name type="common">malo sina</name>
    <dbReference type="NCBI Taxonomy" id="4533"/>
    <lineage>
        <taxon>Eukaryota</taxon>
        <taxon>Viridiplantae</taxon>
        <taxon>Streptophyta</taxon>
        <taxon>Embryophyta</taxon>
        <taxon>Tracheophyta</taxon>
        <taxon>Spermatophyta</taxon>
        <taxon>Magnoliopsida</taxon>
        <taxon>Liliopsida</taxon>
        <taxon>Poales</taxon>
        <taxon>Poaceae</taxon>
        <taxon>BOP clade</taxon>
        <taxon>Oryzoideae</taxon>
        <taxon>Oryzeae</taxon>
        <taxon>Oryzinae</taxon>
        <taxon>Oryza</taxon>
    </lineage>
</organism>
<dbReference type="AlphaFoldDB" id="J3MH72"/>
<dbReference type="SUPFAM" id="SSF50249">
    <property type="entry name" value="Nucleic acid-binding proteins"/>
    <property type="match status" value="1"/>
</dbReference>
<name>J3MH72_ORYBR</name>
<reference evidence="4" key="1">
    <citation type="journal article" date="2013" name="Nat. Commun.">
        <title>Whole-genome sequencing of Oryza brachyantha reveals mechanisms underlying Oryza genome evolution.</title>
        <authorList>
            <person name="Chen J."/>
            <person name="Huang Q."/>
            <person name="Gao D."/>
            <person name="Wang J."/>
            <person name="Lang Y."/>
            <person name="Liu T."/>
            <person name="Li B."/>
            <person name="Bai Z."/>
            <person name="Luis Goicoechea J."/>
            <person name="Liang C."/>
            <person name="Chen C."/>
            <person name="Zhang W."/>
            <person name="Sun S."/>
            <person name="Liao Y."/>
            <person name="Zhang X."/>
            <person name="Yang L."/>
            <person name="Song C."/>
            <person name="Wang M."/>
            <person name="Shi J."/>
            <person name="Liu G."/>
            <person name="Liu J."/>
            <person name="Zhou H."/>
            <person name="Zhou W."/>
            <person name="Yu Q."/>
            <person name="An N."/>
            <person name="Chen Y."/>
            <person name="Cai Q."/>
            <person name="Wang B."/>
            <person name="Liu B."/>
            <person name="Min J."/>
            <person name="Huang Y."/>
            <person name="Wu H."/>
            <person name="Li Z."/>
            <person name="Zhang Y."/>
            <person name="Yin Y."/>
            <person name="Song W."/>
            <person name="Jiang J."/>
            <person name="Jackson S.A."/>
            <person name="Wing R.A."/>
            <person name="Wang J."/>
            <person name="Chen M."/>
        </authorList>
    </citation>
    <scope>NUCLEOTIDE SEQUENCE [LARGE SCALE GENOMIC DNA]</scope>
    <source>
        <strain evidence="4">cv. IRGC 101232</strain>
    </source>
</reference>
<dbReference type="GO" id="GO:0005665">
    <property type="term" value="C:RNA polymerase II, core complex"/>
    <property type="evidence" value="ECO:0007669"/>
    <property type="project" value="TreeGrafter"/>
</dbReference>
<reference evidence="4" key="2">
    <citation type="submission" date="2013-04" db="UniProtKB">
        <authorList>
            <consortium name="EnsemblPlants"/>
        </authorList>
    </citation>
    <scope>IDENTIFICATION</scope>
</reference>
<dbReference type="HOGENOM" id="CLU_2835261_0_0_1"/>
<dbReference type="InterPro" id="IPR012340">
    <property type="entry name" value="NA-bd_OB-fold"/>
</dbReference>
<proteinExistence type="inferred from homology"/>
<dbReference type="PANTHER" id="PTHR10917">
    <property type="entry name" value="DNA-DIRECTED RNA POLYMERASES I, II, AND III SUBUNIT RPABC3"/>
    <property type="match status" value="1"/>
</dbReference>
<evidence type="ECO:0000313" key="5">
    <source>
        <dbReference type="Proteomes" id="UP000006038"/>
    </source>
</evidence>
<dbReference type="STRING" id="4533.J3MH72"/>
<dbReference type="Gene3D" id="2.40.50.140">
    <property type="entry name" value="Nucleic acid-binding proteins"/>
    <property type="match status" value="1"/>
</dbReference>
<comment type="similarity">
    <text evidence="2">Belongs to the eukaryotic RPB8 RNA polymerase subunit family.</text>
</comment>
<dbReference type="EnsemblPlants" id="OB06G33660.1">
    <property type="protein sequence ID" value="OB06G33660.1"/>
    <property type="gene ID" value="OB06G33660"/>
</dbReference>
<protein>
    <submittedName>
        <fullName evidence="4">Uncharacterized protein</fullName>
    </submittedName>
</protein>
<evidence type="ECO:0000313" key="4">
    <source>
        <dbReference type="EnsemblPlants" id="OB06G33660.1"/>
    </source>
</evidence>
<evidence type="ECO:0000256" key="1">
    <source>
        <dbReference type="ARBA" id="ARBA00004123"/>
    </source>
</evidence>
<dbReference type="GO" id="GO:0005666">
    <property type="term" value="C:RNA polymerase III complex"/>
    <property type="evidence" value="ECO:0007669"/>
    <property type="project" value="TreeGrafter"/>
</dbReference>
<evidence type="ECO:0000256" key="2">
    <source>
        <dbReference type="ARBA" id="ARBA00008912"/>
    </source>
</evidence>
<dbReference type="PANTHER" id="PTHR10917:SF0">
    <property type="entry name" value="DNA-DIRECTED RNA POLYMERASES I, II, AND III SUBUNIT RPABC3"/>
    <property type="match status" value="1"/>
</dbReference>
<dbReference type="InterPro" id="IPR005570">
    <property type="entry name" value="RPABC3"/>
</dbReference>
<dbReference type="GO" id="GO:0005736">
    <property type="term" value="C:RNA polymerase I complex"/>
    <property type="evidence" value="ECO:0007669"/>
    <property type="project" value="TreeGrafter"/>
</dbReference>
<keyword evidence="3" id="KW-0539">Nucleus</keyword>
<accession>J3MH72</accession>
<comment type="subcellular location">
    <subcellularLocation>
        <location evidence="1">Nucleus</location>
    </subcellularLocation>
</comment>
<dbReference type="GO" id="GO:0003899">
    <property type="term" value="F:DNA-directed RNA polymerase activity"/>
    <property type="evidence" value="ECO:0007669"/>
    <property type="project" value="InterPro"/>
</dbReference>